<dbReference type="PANTHER" id="PTHR38111">
    <property type="entry name" value="ZN(2)-C6 FUNGAL-TYPE DOMAIN-CONTAINING PROTEIN-RELATED"/>
    <property type="match status" value="1"/>
</dbReference>
<sequence length="463" mass="51676">METQVHISMSGNVVPDVHSNQEQTPRERYETVCYRNQLVRQAYMQSSTTATMLAAPQLSNLEIDRVYLTVLQEFQPHSGVRIFCGDRVPGPAYNADYSTAALCIRGLLPLARQSGRTFDLALCSVLTLYLGRLRSDARLIQVAKLSYADALGSFRVALGNACINEVEARSAPNRVKILACVSIVLQLYELIDQVDISSVAFEAHIEGAIELIRECGPSAFTSSAFQNIFSSFRNILAGYSITRRRSSFLHLPDWLLMPFIGRRKSARDRLADIAVLIPECLHETDVLVHGNGPREERFKTEVEQQLQDIDELSRQLKSWFEHASLEYGGIAVRYDGTGSSTMQSTLSNTPSSVIPFDGGDHRVHFSNVPASGLFLHYWCHILELHMCNISLRQLLIDTDLDLPNESREVTSIRLLSSKAAAQEAALLALEVSAWPSSTLEGIVALQFPLKTLERYFSEYVVSM</sequence>
<dbReference type="EMBL" id="LFZN01000376">
    <property type="protein sequence ID" value="KXS93850.1"/>
    <property type="molecule type" value="Genomic_DNA"/>
</dbReference>
<dbReference type="PANTHER" id="PTHR38111:SF11">
    <property type="entry name" value="TRANSCRIPTION FACTOR DOMAIN-CONTAINING PROTEIN-RELATED"/>
    <property type="match status" value="1"/>
</dbReference>
<dbReference type="AlphaFoldDB" id="A0A139GUJ1"/>
<dbReference type="OrthoDB" id="3525185at2759"/>
<reference evidence="1 2" key="1">
    <citation type="submission" date="2015-07" db="EMBL/GenBank/DDBJ databases">
        <title>Comparative genomics of the Sigatoka disease complex on banana suggests a link between parallel evolutionary changes in Pseudocercospora fijiensis and Pseudocercospora eumusae and increased virulence on the banana host.</title>
        <authorList>
            <person name="Chang T.-C."/>
            <person name="Salvucci A."/>
            <person name="Crous P.W."/>
            <person name="Stergiopoulos I."/>
        </authorList>
    </citation>
    <scope>NUCLEOTIDE SEQUENCE [LARGE SCALE GENOMIC DNA]</scope>
    <source>
        <strain evidence="1 2">CBS 114824</strain>
    </source>
</reference>
<keyword evidence="2" id="KW-1185">Reference proteome</keyword>
<accession>A0A139GUJ1</accession>
<organism evidence="1 2">
    <name type="scientific">Pseudocercospora eumusae</name>
    <dbReference type="NCBI Taxonomy" id="321146"/>
    <lineage>
        <taxon>Eukaryota</taxon>
        <taxon>Fungi</taxon>
        <taxon>Dikarya</taxon>
        <taxon>Ascomycota</taxon>
        <taxon>Pezizomycotina</taxon>
        <taxon>Dothideomycetes</taxon>
        <taxon>Dothideomycetidae</taxon>
        <taxon>Mycosphaerellales</taxon>
        <taxon>Mycosphaerellaceae</taxon>
        <taxon>Pseudocercospora</taxon>
    </lineage>
</organism>
<evidence type="ECO:0000313" key="1">
    <source>
        <dbReference type="EMBL" id="KXS93850.1"/>
    </source>
</evidence>
<evidence type="ECO:0000313" key="2">
    <source>
        <dbReference type="Proteomes" id="UP000070133"/>
    </source>
</evidence>
<dbReference type="Proteomes" id="UP000070133">
    <property type="component" value="Unassembled WGS sequence"/>
</dbReference>
<comment type="caution">
    <text evidence="1">The sequence shown here is derived from an EMBL/GenBank/DDBJ whole genome shotgun (WGS) entry which is preliminary data.</text>
</comment>
<proteinExistence type="predicted"/>
<dbReference type="InterPro" id="IPR053178">
    <property type="entry name" value="Osmoadaptation_assoc"/>
</dbReference>
<protein>
    <submittedName>
        <fullName evidence="1">Uncharacterized protein</fullName>
    </submittedName>
</protein>
<gene>
    <name evidence="1" type="ORF">AC578_10461</name>
</gene>
<dbReference type="STRING" id="321146.A0A139GUJ1"/>
<name>A0A139GUJ1_9PEZI</name>